<gene>
    <name evidence="1" type="ORF">M5S25_09860</name>
</gene>
<protein>
    <submittedName>
        <fullName evidence="1">Uncharacterized protein</fullName>
    </submittedName>
</protein>
<organism evidence="1 2">
    <name type="scientific">Avibacterium paragallinarum</name>
    <name type="common">Haemophilus gallinarum</name>
    <dbReference type="NCBI Taxonomy" id="728"/>
    <lineage>
        <taxon>Bacteria</taxon>
        <taxon>Pseudomonadati</taxon>
        <taxon>Pseudomonadota</taxon>
        <taxon>Gammaproteobacteria</taxon>
        <taxon>Pasteurellales</taxon>
        <taxon>Pasteurellaceae</taxon>
        <taxon>Avibacterium</taxon>
    </lineage>
</organism>
<evidence type="ECO:0000313" key="1">
    <source>
        <dbReference type="EMBL" id="MEE6113493.1"/>
    </source>
</evidence>
<proteinExistence type="predicted"/>
<name>A0ABU7QSB9_AVIPA</name>
<keyword evidence="2" id="KW-1185">Reference proteome</keyword>
<accession>A0ABU7QSB9</accession>
<dbReference type="RefSeq" id="WP_194751882.1">
    <property type="nucleotide sequence ID" value="NZ_JACEWB010000025.1"/>
</dbReference>
<reference evidence="1 2" key="1">
    <citation type="journal article" date="2022" name="Front. Microbiol.">
        <title>Commensal bacteria contribute to the growth of multidrug-resistant Avibacterium paragallinarum in chickens.</title>
        <authorList>
            <person name="Zhu J."/>
            <person name="Chen Y."/>
            <person name="Wu Y."/>
            <person name="Wang Y."/>
            <person name="Zhu K."/>
        </authorList>
    </citation>
    <scope>NUCLEOTIDE SEQUENCE [LARGE SCALE GENOMIC DNA]</scope>
    <source>
        <strain evidence="1 2">AV12</strain>
    </source>
</reference>
<sequence length="117" mass="13880">MDYQIDFNHFIDITHHITSWERESFEITSKNVQLDENRTIELYTYLSSYYGKTKDVYDFSNGKQVIGFCLTSNDFLSLIEKFNLPIEPLNMGSNIRYEEDIYIGFYLSDYKGGKRLN</sequence>
<comment type="caution">
    <text evidence="1">The sequence shown here is derived from an EMBL/GenBank/DDBJ whole genome shotgun (WGS) entry which is preliminary data.</text>
</comment>
<dbReference type="Proteomes" id="UP001352533">
    <property type="component" value="Unassembled WGS sequence"/>
</dbReference>
<dbReference type="EMBL" id="JAMDKS010000025">
    <property type="protein sequence ID" value="MEE6113493.1"/>
    <property type="molecule type" value="Genomic_DNA"/>
</dbReference>
<evidence type="ECO:0000313" key="2">
    <source>
        <dbReference type="Proteomes" id="UP001352533"/>
    </source>
</evidence>